<sequence>MLILMATTVIGGWYSANLRIFEHEFKEQALEHIRAGEDILSVYKDDSELLNKRISLEGNILLTGIVKGIIGMFLIYQAFIARNVINVYLKEAYQKQISRWVWITSGFCFYIIFTLVGSSTDGLLWSNFPLIFWMQYKINRLSEKNNRRR</sequence>
<dbReference type="Proteomes" id="UP000176723">
    <property type="component" value="Unassembled WGS sequence"/>
</dbReference>
<accession>A0A1G1VZF4</accession>
<reference evidence="2 3" key="1">
    <citation type="journal article" date="2016" name="Nat. Commun.">
        <title>Thousands of microbial genomes shed light on interconnected biogeochemical processes in an aquifer system.</title>
        <authorList>
            <person name="Anantharaman K."/>
            <person name="Brown C.T."/>
            <person name="Hug L.A."/>
            <person name="Sharon I."/>
            <person name="Castelle C.J."/>
            <person name="Probst A.J."/>
            <person name="Thomas B.C."/>
            <person name="Singh A."/>
            <person name="Wilkins M.J."/>
            <person name="Karaoz U."/>
            <person name="Brodie E.L."/>
            <person name="Williams K.H."/>
            <person name="Hubbard S.S."/>
            <person name="Banfield J.F."/>
        </authorList>
    </citation>
    <scope>NUCLEOTIDE SEQUENCE [LARGE SCALE GENOMIC DNA]</scope>
</reference>
<evidence type="ECO:0000256" key="1">
    <source>
        <dbReference type="SAM" id="Phobius"/>
    </source>
</evidence>
<protein>
    <submittedName>
        <fullName evidence="2">Uncharacterized protein</fullName>
    </submittedName>
</protein>
<dbReference type="EMBL" id="MHCL01000023">
    <property type="protein sequence ID" value="OGY20796.1"/>
    <property type="molecule type" value="Genomic_DNA"/>
</dbReference>
<keyword evidence="1" id="KW-1133">Transmembrane helix</keyword>
<feature type="transmembrane region" description="Helical" evidence="1">
    <location>
        <begin position="100"/>
        <end position="116"/>
    </location>
</feature>
<evidence type="ECO:0000313" key="3">
    <source>
        <dbReference type="Proteomes" id="UP000176723"/>
    </source>
</evidence>
<keyword evidence="1" id="KW-0812">Transmembrane</keyword>
<evidence type="ECO:0000313" key="2">
    <source>
        <dbReference type="EMBL" id="OGY20796.1"/>
    </source>
</evidence>
<feature type="transmembrane region" description="Helical" evidence="1">
    <location>
        <begin position="60"/>
        <end position="79"/>
    </location>
</feature>
<gene>
    <name evidence="2" type="ORF">A3A65_01320</name>
</gene>
<comment type="caution">
    <text evidence="2">The sequence shown here is derived from an EMBL/GenBank/DDBJ whole genome shotgun (WGS) entry which is preliminary data.</text>
</comment>
<proteinExistence type="predicted"/>
<keyword evidence="1" id="KW-0472">Membrane</keyword>
<organism evidence="2 3">
    <name type="scientific">Candidatus Chisholmbacteria bacterium RIFCSPLOWO2_01_FULL_49_14</name>
    <dbReference type="NCBI Taxonomy" id="1797593"/>
    <lineage>
        <taxon>Bacteria</taxon>
        <taxon>Candidatus Chisholmiibacteriota</taxon>
    </lineage>
</organism>
<name>A0A1G1VZF4_9BACT</name>
<dbReference type="AlphaFoldDB" id="A0A1G1VZF4"/>